<dbReference type="InterPro" id="IPR004020">
    <property type="entry name" value="DAPIN"/>
</dbReference>
<name>A0ABR3NIS5_9TELE</name>
<dbReference type="PROSITE" id="PS50824">
    <property type="entry name" value="DAPIN"/>
    <property type="match status" value="1"/>
</dbReference>
<gene>
    <name evidence="3" type="ORF">QQF64_036468</name>
</gene>
<evidence type="ECO:0000256" key="1">
    <source>
        <dbReference type="SAM" id="MobiDB-lite"/>
    </source>
</evidence>
<dbReference type="InterPro" id="IPR043136">
    <property type="entry name" value="B30.2/SPRY_sf"/>
</dbReference>
<reference evidence="3 4" key="1">
    <citation type="submission" date="2023-09" db="EMBL/GenBank/DDBJ databases">
        <authorList>
            <person name="Wang M."/>
        </authorList>
    </citation>
    <scope>NUCLEOTIDE SEQUENCE [LARGE SCALE GENOMIC DNA]</scope>
    <source>
        <strain evidence="3">GT-2023</strain>
        <tissue evidence="3">Liver</tissue>
    </source>
</reference>
<dbReference type="Proteomes" id="UP001558613">
    <property type="component" value="Unassembled WGS sequence"/>
</dbReference>
<evidence type="ECO:0000313" key="3">
    <source>
        <dbReference type="EMBL" id="KAL1276845.1"/>
    </source>
</evidence>
<dbReference type="SUPFAM" id="SSF49899">
    <property type="entry name" value="Concanavalin A-like lectins/glucanases"/>
    <property type="match status" value="1"/>
</dbReference>
<feature type="region of interest" description="Disordered" evidence="1">
    <location>
        <begin position="80"/>
        <end position="106"/>
    </location>
</feature>
<dbReference type="Gene3D" id="2.60.120.920">
    <property type="match status" value="1"/>
</dbReference>
<dbReference type="Pfam" id="PF02758">
    <property type="entry name" value="PYRIN"/>
    <property type="match status" value="1"/>
</dbReference>
<dbReference type="InterPro" id="IPR013320">
    <property type="entry name" value="ConA-like_dom_sf"/>
</dbReference>
<dbReference type="SUPFAM" id="SSF47986">
    <property type="entry name" value="DEATH domain"/>
    <property type="match status" value="1"/>
</dbReference>
<accession>A0ABR3NIS5</accession>
<dbReference type="Gene3D" id="1.10.533.10">
    <property type="entry name" value="Death Domain, Fas"/>
    <property type="match status" value="1"/>
</dbReference>
<evidence type="ECO:0000313" key="4">
    <source>
        <dbReference type="Proteomes" id="UP001558613"/>
    </source>
</evidence>
<dbReference type="CDD" id="cd08321">
    <property type="entry name" value="Pyrin_ASC-like"/>
    <property type="match status" value="1"/>
</dbReference>
<sequence>MESVSEYLLAALNELRTEELEMFKWLLKNHKGFSKADLEKANTLGTVDLMMNRFGPEEAVKITVDILRRMNLNQVAKDLENKHEQAQAEASRQYPAPSGAQSKPINATSTNIVPRTREDFLQYSHQLTLDLNTVNKRLRLSENNRVITVSDTDQPGSIKHHPCFKALTIASALGKGCLKWDSHEKPARGVK</sequence>
<evidence type="ECO:0000259" key="2">
    <source>
        <dbReference type="PROSITE" id="PS50824"/>
    </source>
</evidence>
<proteinExistence type="predicted"/>
<keyword evidence="4" id="KW-1185">Reference proteome</keyword>
<dbReference type="EMBL" id="JAYMGO010000004">
    <property type="protein sequence ID" value="KAL1276845.1"/>
    <property type="molecule type" value="Genomic_DNA"/>
</dbReference>
<organism evidence="3 4">
    <name type="scientific">Cirrhinus molitorella</name>
    <name type="common">mud carp</name>
    <dbReference type="NCBI Taxonomy" id="172907"/>
    <lineage>
        <taxon>Eukaryota</taxon>
        <taxon>Metazoa</taxon>
        <taxon>Chordata</taxon>
        <taxon>Craniata</taxon>
        <taxon>Vertebrata</taxon>
        <taxon>Euteleostomi</taxon>
        <taxon>Actinopterygii</taxon>
        <taxon>Neopterygii</taxon>
        <taxon>Teleostei</taxon>
        <taxon>Ostariophysi</taxon>
        <taxon>Cypriniformes</taxon>
        <taxon>Cyprinidae</taxon>
        <taxon>Labeoninae</taxon>
        <taxon>Labeonini</taxon>
        <taxon>Cirrhinus</taxon>
    </lineage>
</organism>
<comment type="caution">
    <text evidence="3">The sequence shown here is derived from an EMBL/GenBank/DDBJ whole genome shotgun (WGS) entry which is preliminary data.</text>
</comment>
<feature type="domain" description="Pyrin" evidence="2">
    <location>
        <begin position="1"/>
        <end position="85"/>
    </location>
</feature>
<protein>
    <recommendedName>
        <fullName evidence="2">Pyrin domain-containing protein</fullName>
    </recommendedName>
</protein>
<dbReference type="SMART" id="SM01289">
    <property type="entry name" value="PYRIN"/>
    <property type="match status" value="1"/>
</dbReference>
<dbReference type="InterPro" id="IPR011029">
    <property type="entry name" value="DEATH-like_dom_sf"/>
</dbReference>